<evidence type="ECO:0000313" key="2">
    <source>
        <dbReference type="EMBL" id="KZT03111.1"/>
    </source>
</evidence>
<organism evidence="2 3">
    <name type="scientific">Laetiporus sulphureus 93-53</name>
    <dbReference type="NCBI Taxonomy" id="1314785"/>
    <lineage>
        <taxon>Eukaryota</taxon>
        <taxon>Fungi</taxon>
        <taxon>Dikarya</taxon>
        <taxon>Basidiomycota</taxon>
        <taxon>Agaricomycotina</taxon>
        <taxon>Agaricomycetes</taxon>
        <taxon>Polyporales</taxon>
        <taxon>Laetiporus</taxon>
    </lineage>
</organism>
<evidence type="ECO:0000256" key="1">
    <source>
        <dbReference type="SAM" id="MobiDB-lite"/>
    </source>
</evidence>
<dbReference type="Proteomes" id="UP000076871">
    <property type="component" value="Unassembled WGS sequence"/>
</dbReference>
<name>A0A165CN33_9APHY</name>
<feature type="compositionally biased region" description="Polar residues" evidence="1">
    <location>
        <begin position="30"/>
        <end position="48"/>
    </location>
</feature>
<feature type="compositionally biased region" description="Pro residues" evidence="1">
    <location>
        <begin position="76"/>
        <end position="89"/>
    </location>
</feature>
<dbReference type="EMBL" id="KV427647">
    <property type="protein sequence ID" value="KZT03111.1"/>
    <property type="molecule type" value="Genomic_DNA"/>
</dbReference>
<feature type="compositionally biased region" description="Low complexity" evidence="1">
    <location>
        <begin position="49"/>
        <end position="62"/>
    </location>
</feature>
<reference evidence="2 3" key="1">
    <citation type="journal article" date="2016" name="Mol. Biol. Evol.">
        <title>Comparative Genomics of Early-Diverging Mushroom-Forming Fungi Provides Insights into the Origins of Lignocellulose Decay Capabilities.</title>
        <authorList>
            <person name="Nagy L.G."/>
            <person name="Riley R."/>
            <person name="Tritt A."/>
            <person name="Adam C."/>
            <person name="Daum C."/>
            <person name="Floudas D."/>
            <person name="Sun H."/>
            <person name="Yadav J.S."/>
            <person name="Pangilinan J."/>
            <person name="Larsson K.H."/>
            <person name="Matsuura K."/>
            <person name="Barry K."/>
            <person name="Labutti K."/>
            <person name="Kuo R."/>
            <person name="Ohm R.A."/>
            <person name="Bhattacharya S.S."/>
            <person name="Shirouzu T."/>
            <person name="Yoshinaga Y."/>
            <person name="Martin F.M."/>
            <person name="Grigoriev I.V."/>
            <person name="Hibbett D.S."/>
        </authorList>
    </citation>
    <scope>NUCLEOTIDE SEQUENCE [LARGE SCALE GENOMIC DNA]</scope>
    <source>
        <strain evidence="2 3">93-53</strain>
    </source>
</reference>
<sequence>MRQRRIRRANLAYINNAGDVPQAYPMQGSPYVQPNTNPGYLPGYTTQLPQYPQYPQYPAPAAHDGYDPRSGFAPAYQPPPKYTAPPGLPPSADKRASLA</sequence>
<proteinExistence type="predicted"/>
<dbReference type="AlphaFoldDB" id="A0A165CN33"/>
<gene>
    <name evidence="2" type="ORF">LAESUDRAFT_729622</name>
</gene>
<accession>A0A165CN33</accession>
<dbReference type="InParanoid" id="A0A165CN33"/>
<keyword evidence="3" id="KW-1185">Reference proteome</keyword>
<dbReference type="RefSeq" id="XP_040760851.1">
    <property type="nucleotide sequence ID" value="XM_040909672.1"/>
</dbReference>
<feature type="region of interest" description="Disordered" evidence="1">
    <location>
        <begin position="25"/>
        <end position="99"/>
    </location>
</feature>
<dbReference type="GeneID" id="63826701"/>
<evidence type="ECO:0000313" key="3">
    <source>
        <dbReference type="Proteomes" id="UP000076871"/>
    </source>
</evidence>
<protein>
    <submittedName>
        <fullName evidence="2">Uncharacterized protein</fullName>
    </submittedName>
</protein>